<organism evidence="2 3">
    <name type="scientific">Niabella drilacis (strain DSM 25811 / CCM 8410 / CCUG 62505 / LMG 26954 / E90)</name>
    <dbReference type="NCBI Taxonomy" id="1285928"/>
    <lineage>
        <taxon>Bacteria</taxon>
        <taxon>Pseudomonadati</taxon>
        <taxon>Bacteroidota</taxon>
        <taxon>Chitinophagia</taxon>
        <taxon>Chitinophagales</taxon>
        <taxon>Chitinophagaceae</taxon>
        <taxon>Niabella</taxon>
    </lineage>
</organism>
<dbReference type="AlphaFoldDB" id="A0A1G6S3Z7"/>
<dbReference type="FunFam" id="3.40.50.720:FF:000084">
    <property type="entry name" value="Short-chain dehydrogenase reductase"/>
    <property type="match status" value="1"/>
</dbReference>
<dbReference type="Pfam" id="PF13561">
    <property type="entry name" value="adh_short_C2"/>
    <property type="match status" value="1"/>
</dbReference>
<protein>
    <submittedName>
        <fullName evidence="2">NAD(P)-dependent dehydrogenase, short-chain alcohol dehydrogenase family</fullName>
    </submittedName>
</protein>
<proteinExistence type="inferred from homology"/>
<dbReference type="Gene3D" id="3.40.50.720">
    <property type="entry name" value="NAD(P)-binding Rossmann-like Domain"/>
    <property type="match status" value="1"/>
</dbReference>
<dbReference type="PANTHER" id="PTHR42760">
    <property type="entry name" value="SHORT-CHAIN DEHYDROGENASES/REDUCTASES FAMILY MEMBER"/>
    <property type="match status" value="1"/>
</dbReference>
<evidence type="ECO:0000256" key="1">
    <source>
        <dbReference type="ARBA" id="ARBA00006484"/>
    </source>
</evidence>
<dbReference type="OrthoDB" id="9788235at2"/>
<dbReference type="InterPro" id="IPR036291">
    <property type="entry name" value="NAD(P)-bd_dom_sf"/>
</dbReference>
<comment type="similarity">
    <text evidence="1">Belongs to the short-chain dehydrogenases/reductases (SDR) family.</text>
</comment>
<accession>A0A1G6S3Z7</accession>
<dbReference type="GO" id="GO:0030497">
    <property type="term" value="P:fatty acid elongation"/>
    <property type="evidence" value="ECO:0007669"/>
    <property type="project" value="TreeGrafter"/>
</dbReference>
<evidence type="ECO:0000313" key="2">
    <source>
        <dbReference type="EMBL" id="SDD11421.1"/>
    </source>
</evidence>
<dbReference type="SUPFAM" id="SSF51735">
    <property type="entry name" value="NAD(P)-binding Rossmann-fold domains"/>
    <property type="match status" value="1"/>
</dbReference>
<reference evidence="3" key="1">
    <citation type="submission" date="2016-10" db="EMBL/GenBank/DDBJ databases">
        <authorList>
            <person name="Varghese N."/>
            <person name="Submissions S."/>
        </authorList>
    </citation>
    <scope>NUCLEOTIDE SEQUENCE [LARGE SCALE GENOMIC DNA]</scope>
    <source>
        <strain evidence="3">DSM 25811 / CCM 8410 / LMG 26954 / E90</strain>
    </source>
</reference>
<dbReference type="STRING" id="1285928.SAMN04487894_10679"/>
<dbReference type="Proteomes" id="UP000198757">
    <property type="component" value="Unassembled WGS sequence"/>
</dbReference>
<name>A0A1G6S3Z7_NIADE</name>
<dbReference type="PRINTS" id="PR00080">
    <property type="entry name" value="SDRFAMILY"/>
</dbReference>
<dbReference type="EMBL" id="FMZO01000006">
    <property type="protein sequence ID" value="SDD11421.1"/>
    <property type="molecule type" value="Genomic_DNA"/>
</dbReference>
<dbReference type="PANTHER" id="PTHR42760:SF40">
    <property type="entry name" value="3-OXOACYL-[ACYL-CARRIER-PROTEIN] REDUCTASE, CHLOROPLASTIC"/>
    <property type="match status" value="1"/>
</dbReference>
<dbReference type="GO" id="GO:0016616">
    <property type="term" value="F:oxidoreductase activity, acting on the CH-OH group of donors, NAD or NADP as acceptor"/>
    <property type="evidence" value="ECO:0007669"/>
    <property type="project" value="TreeGrafter"/>
</dbReference>
<dbReference type="RefSeq" id="WP_090390411.1">
    <property type="nucleotide sequence ID" value="NZ_FMZO01000006.1"/>
</dbReference>
<keyword evidence="3" id="KW-1185">Reference proteome</keyword>
<gene>
    <name evidence="2" type="ORF">SAMN04487894_10679</name>
</gene>
<dbReference type="InterPro" id="IPR002347">
    <property type="entry name" value="SDR_fam"/>
</dbReference>
<evidence type="ECO:0000313" key="3">
    <source>
        <dbReference type="Proteomes" id="UP000198757"/>
    </source>
</evidence>
<sequence>MIQFFSLEGRVAVVTGGAGLYGKPISLALAQAGAQVIIASRNLMECKAYAAELREMGLKAAGLQLDLKDERSITGFVATVIRDFGKMDVLINNAVSREGFKNLDAMSKAEWEGAQAVNSTGLMLLTKEVLKDMCRRKAGNIINIGSIQGSVGPNFPVYGETGMTSPVNYTYDKWAMVGFTKWIANYYGRFNIRCNCLSPGGYGPGVSETFGETEFSVNYKQLTPLGRFANDEDIKGPVVFLASDASAFVTGHNLLVDGGWTSW</sequence>
<dbReference type="PRINTS" id="PR00081">
    <property type="entry name" value="GDHRDH"/>
</dbReference>